<dbReference type="EMBL" id="HBUF01289829">
    <property type="protein sequence ID" value="CAG6688995.1"/>
    <property type="molecule type" value="Transcribed_RNA"/>
</dbReference>
<organism evidence="1">
    <name type="scientific">Cacopsylla melanoneura</name>
    <dbReference type="NCBI Taxonomy" id="428564"/>
    <lineage>
        <taxon>Eukaryota</taxon>
        <taxon>Metazoa</taxon>
        <taxon>Ecdysozoa</taxon>
        <taxon>Arthropoda</taxon>
        <taxon>Hexapoda</taxon>
        <taxon>Insecta</taxon>
        <taxon>Pterygota</taxon>
        <taxon>Neoptera</taxon>
        <taxon>Paraneoptera</taxon>
        <taxon>Hemiptera</taxon>
        <taxon>Sternorrhyncha</taxon>
        <taxon>Psylloidea</taxon>
        <taxon>Psyllidae</taxon>
        <taxon>Psyllinae</taxon>
        <taxon>Cacopsylla</taxon>
    </lineage>
</organism>
<accession>A0A8D8TMW0</accession>
<protein>
    <submittedName>
        <fullName evidence="1">Uncharacterized protein</fullName>
    </submittedName>
</protein>
<name>A0A8D8TMW0_9HEMI</name>
<evidence type="ECO:0000313" key="1">
    <source>
        <dbReference type="EMBL" id="CAG6688995.1"/>
    </source>
</evidence>
<dbReference type="EMBL" id="HBUF01289828">
    <property type="protein sequence ID" value="CAG6688993.1"/>
    <property type="molecule type" value="Transcribed_RNA"/>
</dbReference>
<sequence length="101" mass="11629">MFRQEKLGRGLEWGKMLRALLCTPESSHFVLYIRTHTPPCSHSLGSKRYTHSQHGLCVSKVTRLCSQSRVTPQFHLTPPAFITIVLSQPIANPSRRRFIIW</sequence>
<dbReference type="AlphaFoldDB" id="A0A8D8TMW0"/>
<reference evidence="1" key="1">
    <citation type="submission" date="2021-05" db="EMBL/GenBank/DDBJ databases">
        <authorList>
            <person name="Alioto T."/>
            <person name="Alioto T."/>
            <person name="Gomez Garrido J."/>
        </authorList>
    </citation>
    <scope>NUCLEOTIDE SEQUENCE</scope>
</reference>
<proteinExistence type="predicted"/>